<keyword evidence="4" id="KW-1185">Reference proteome</keyword>
<gene>
    <name evidence="3" type="ORF">CBG49_00170</name>
</gene>
<evidence type="ECO:0000313" key="3">
    <source>
        <dbReference type="EMBL" id="ASF41626.1"/>
    </source>
</evidence>
<proteinExistence type="predicted"/>
<organism evidence="3 4">
    <name type="scientific">Capnocytophaga endodontalis</name>
    <dbReference type="NCBI Taxonomy" id="2708117"/>
    <lineage>
        <taxon>Bacteria</taxon>
        <taxon>Pseudomonadati</taxon>
        <taxon>Bacteroidota</taxon>
        <taxon>Flavobacteriia</taxon>
        <taxon>Flavobacteriales</taxon>
        <taxon>Flavobacteriaceae</taxon>
        <taxon>Capnocytophaga</taxon>
    </lineage>
</organism>
<name>A0A1Z4BK30_9FLAO</name>
<dbReference type="EMBL" id="CP022022">
    <property type="protein sequence ID" value="ASF41626.1"/>
    <property type="molecule type" value="Genomic_DNA"/>
</dbReference>
<dbReference type="AlphaFoldDB" id="A0A1Z4BK30"/>
<feature type="domain" description="Outer membrane protein beta-barrel" evidence="2">
    <location>
        <begin position="26"/>
        <end position="203"/>
    </location>
</feature>
<evidence type="ECO:0000313" key="4">
    <source>
        <dbReference type="Proteomes" id="UP000197007"/>
    </source>
</evidence>
<feature type="signal peptide" evidence="1">
    <location>
        <begin position="1"/>
        <end position="22"/>
    </location>
</feature>
<dbReference type="InterPro" id="IPR025665">
    <property type="entry name" value="Beta-barrel_OMP_2"/>
</dbReference>
<keyword evidence="1" id="KW-0732">Signal</keyword>
<feature type="chain" id="PRO_5012825683" description="Outer membrane protein beta-barrel domain-containing protein" evidence="1">
    <location>
        <begin position="23"/>
        <end position="225"/>
    </location>
</feature>
<evidence type="ECO:0000256" key="1">
    <source>
        <dbReference type="SAM" id="SignalP"/>
    </source>
</evidence>
<protein>
    <recommendedName>
        <fullName evidence="2">Outer membrane protein beta-barrel domain-containing protein</fullName>
    </recommendedName>
</protein>
<accession>A0A1Z4BK30</accession>
<evidence type="ECO:0000259" key="2">
    <source>
        <dbReference type="Pfam" id="PF13568"/>
    </source>
</evidence>
<dbReference type="Pfam" id="PF13568">
    <property type="entry name" value="OMP_b-brl_2"/>
    <property type="match status" value="1"/>
</dbReference>
<dbReference type="RefSeq" id="WP_088592858.1">
    <property type="nucleotide sequence ID" value="NZ_CP022022.1"/>
</dbReference>
<sequence length="225" mass="25541">MRKTKLFLAVALLLGMMSPLRAQVKMGLEVKAGLNIAGVYYSDTYDSKRSITPGFHTGALASVNFPTGFYLESGLLLTTKGHSYKYKYKEDKERFLSERHYSYGYLEMPFYAGYRLKLRKVNLLWKAGPYVAAALWGNSREEWTHYKKKKVIDYTVRNSHSLIIGNSTSDDLRPFDIGFNLATGVEIKRFTAGIQYGIGFTDILPSRSESTSNQVFSISVGYRIF</sequence>
<dbReference type="KEGG" id="capn:CBG49_00170"/>
<dbReference type="Proteomes" id="UP000197007">
    <property type="component" value="Chromosome"/>
</dbReference>
<reference evidence="4" key="1">
    <citation type="submission" date="2017-06" db="EMBL/GenBank/DDBJ databases">
        <title>Complete genome sequence of Capnocytophaga sp. KCOM 1579 (=ChDC OS43) isolated from a human refractory periapical abscess lesion.</title>
        <authorList>
            <person name="Kook J.-K."/>
            <person name="Park S.-N."/>
            <person name="Lim Y.K."/>
            <person name="Roh H."/>
        </authorList>
    </citation>
    <scope>NUCLEOTIDE SEQUENCE [LARGE SCALE GENOMIC DNA]</scope>
    <source>
        <strain evidence="4">ChDC OS43</strain>
    </source>
</reference>